<name>A0A0S4IS55_BODSA</name>
<dbReference type="OMA" id="YPHARYK"/>
<accession>A0A0S4IS55</accession>
<organism evidence="1 2">
    <name type="scientific">Bodo saltans</name>
    <name type="common">Flagellated protozoan</name>
    <dbReference type="NCBI Taxonomy" id="75058"/>
    <lineage>
        <taxon>Eukaryota</taxon>
        <taxon>Discoba</taxon>
        <taxon>Euglenozoa</taxon>
        <taxon>Kinetoplastea</taxon>
        <taxon>Metakinetoplastina</taxon>
        <taxon>Eubodonida</taxon>
        <taxon>Bodonidae</taxon>
        <taxon>Bodo</taxon>
    </lineage>
</organism>
<reference evidence="2" key="1">
    <citation type="submission" date="2015-09" db="EMBL/GenBank/DDBJ databases">
        <authorList>
            <consortium name="Pathogen Informatics"/>
        </authorList>
    </citation>
    <scope>NUCLEOTIDE SEQUENCE [LARGE SCALE GENOMIC DNA]</scope>
    <source>
        <strain evidence="2">Lake Konstanz</strain>
    </source>
</reference>
<proteinExistence type="predicted"/>
<dbReference type="Proteomes" id="UP000051952">
    <property type="component" value="Unassembled WGS sequence"/>
</dbReference>
<gene>
    <name evidence="1" type="ORF">BSAL_70745</name>
</gene>
<keyword evidence="2" id="KW-1185">Reference proteome</keyword>
<evidence type="ECO:0000313" key="2">
    <source>
        <dbReference type="Proteomes" id="UP000051952"/>
    </source>
</evidence>
<dbReference type="VEuPathDB" id="TriTrypDB:BSAL_70745"/>
<dbReference type="EMBL" id="CYKH01000531">
    <property type="protein sequence ID" value="CUG05068.1"/>
    <property type="molecule type" value="Genomic_DNA"/>
</dbReference>
<sequence>MLRRITHVVEAHLAPRCSTSSSLATMTGISTQPLVTSARTLRNLHHYRHARHKSLVKERRKYSRNWYLSSGNNHELSETIAHEREATENFGEYRFDSKNDRIVFSTSNLRDLPAKERLSALMNTVLKDRWRVKDKDRGFDKTKMLLEVLECFSEMKQLGTYTCFDDMPEEEQDMFLQQATSCAAFARRCSHSHPDAVAVLIRAAEICDELGCGEKRDELLSLAEQSAHTMGRALFHEREAETLKLVEPDLLTENTEAMKEKNKELINKLYPTLNLQQEVPEQFPYYGKLHRRGSPFKPLRGYVRYEVGAPHKQLGN</sequence>
<dbReference type="OrthoDB" id="275703at2759"/>
<dbReference type="AlphaFoldDB" id="A0A0S4IS55"/>
<evidence type="ECO:0000313" key="1">
    <source>
        <dbReference type="EMBL" id="CUG05068.1"/>
    </source>
</evidence>
<protein>
    <submittedName>
        <fullName evidence="1">Uncharacterized protein</fullName>
    </submittedName>
</protein>